<sequence>MRNKWFCYIKIDEENNSIITSGMTFKDFISGINQKPKNMLILKGFPYNCSWCKELGLEYITPEKMEDFLQENVYHYGDFCWIDFQDKENLNFVTKQELAELLYLSHKKIPLQNFQFNTLKNRYVYLCHDDDYIVNIYMQSLEEYKDIIQYKILSELKGRKRSIEPIPEYIIDKLYDLFKEGYAFDFENAYNTGVRVLPIGEIHGVETIHSKLDRQRNIPGAGICVDYNPKTKKWKIY</sequence>
<keyword evidence="2" id="KW-1185">Reference proteome</keyword>
<accession>A0A9X2S3B0</accession>
<evidence type="ECO:0000313" key="1">
    <source>
        <dbReference type="EMBL" id="MCR1825150.1"/>
    </source>
</evidence>
<evidence type="ECO:0000313" key="2">
    <source>
        <dbReference type="Proteomes" id="UP001140817"/>
    </source>
</evidence>
<dbReference type="Proteomes" id="UP001140817">
    <property type="component" value="Unassembled WGS sequence"/>
</dbReference>
<comment type="caution">
    <text evidence="1">The sequence shown here is derived from an EMBL/GenBank/DDBJ whole genome shotgun (WGS) entry which is preliminary data.</text>
</comment>
<name>A0A9X2S3B0_9FIRM</name>
<gene>
    <name evidence="1" type="ORF">NSA58_20630</name>
</gene>
<dbReference type="AlphaFoldDB" id="A0A9X2S3B0"/>
<dbReference type="EMBL" id="JANKBY010000599">
    <property type="protein sequence ID" value="MCR1825150.1"/>
    <property type="molecule type" value="Genomic_DNA"/>
</dbReference>
<reference evidence="1" key="1">
    <citation type="submission" date="2022-07" db="EMBL/GenBank/DDBJ databases">
        <title>Enhanced cultured diversity of the mouse gut microbiota enables custom-made synthetic communities.</title>
        <authorList>
            <person name="Afrizal A."/>
        </authorList>
    </citation>
    <scope>NUCLEOTIDE SEQUENCE</scope>
    <source>
        <strain evidence="1">DSM 29186</strain>
    </source>
</reference>
<organism evidence="1 2">
    <name type="scientific">Terrisporobacter muris</name>
    <dbReference type="NCBI Taxonomy" id="2963284"/>
    <lineage>
        <taxon>Bacteria</taxon>
        <taxon>Bacillati</taxon>
        <taxon>Bacillota</taxon>
        <taxon>Clostridia</taxon>
        <taxon>Peptostreptococcales</taxon>
        <taxon>Peptostreptococcaceae</taxon>
        <taxon>Terrisporobacter</taxon>
    </lineage>
</organism>
<dbReference type="RefSeq" id="WP_257560960.1">
    <property type="nucleotide sequence ID" value="NZ_JANKBY010000599.1"/>
</dbReference>
<proteinExistence type="predicted"/>
<protein>
    <submittedName>
        <fullName evidence="1">Uncharacterized protein</fullName>
    </submittedName>
</protein>